<evidence type="ECO:0000256" key="1">
    <source>
        <dbReference type="SAM" id="Phobius"/>
    </source>
</evidence>
<dbReference type="Proteomes" id="UP001302716">
    <property type="component" value="Chromosome"/>
</dbReference>
<dbReference type="AlphaFoldDB" id="A0AAU0BH38"/>
<dbReference type="RefSeq" id="WP_316697429.1">
    <property type="nucleotide sequence ID" value="NZ_CP103836.1"/>
</dbReference>
<organism evidence="2 3">
    <name type="scientific">Xanthomonas hydrangeae</name>
    <dbReference type="NCBI Taxonomy" id="2775159"/>
    <lineage>
        <taxon>Bacteria</taxon>
        <taxon>Pseudomonadati</taxon>
        <taxon>Pseudomonadota</taxon>
        <taxon>Gammaproteobacteria</taxon>
        <taxon>Lysobacterales</taxon>
        <taxon>Lysobacteraceae</taxon>
        <taxon>Xanthomonas</taxon>
    </lineage>
</organism>
<gene>
    <name evidence="2" type="ORF">NYR97_07920</name>
</gene>
<keyword evidence="3" id="KW-1185">Reference proteome</keyword>
<dbReference type="EMBL" id="CP103836">
    <property type="protein sequence ID" value="WOB51286.1"/>
    <property type="molecule type" value="Genomic_DNA"/>
</dbReference>
<sequence length="587" mass="61664">MTLSLPWLVGIGLLLLVMVSWWRLLRAHARQPRSRARLWLLLTAQPLLAGLLYPVLLPPPRAGSSSELHVATAETKAAQIDPETTHWIALPEAPALAGVTRVPDLATALRRAPGTTALIVHGTGLPARDRDAPGIPLRLALGPAPQGLVAVSTPPPVAPGEAIAINARIQGIPAARIDLLDPAGQVVDTAVADAAGQVHLRGLARAAGQVVFALRLRDAKGAERSRVPVLVAAVPSTRVLLLAGAPQPDLKYLRRWASDAGLDVRSQIAVGPGMQLGEGAALDAASLDTLDLLVIDQRRLVTLGSAQRQTVRTAIDRGLGVLVRTDGPLDAGTRAALNALGFATTGGTTSTAIAAPRSLSPATPSIDPAAAPTDTPALPPLQRRDLQPQDAEAVIAARADDGSALGWWHAQGRGRIGIALIEGSFALVLAGRSDLHAALWAQLFGAIARAGGTQPAPMQEGWSQQRMTLCGLAADAHVTGPTGPAQPLLIDPNSGTQACAAYWPTTAGWHRLQTGNDQRWLYVRAPSDAPALHTQQTRDATLAMAATATHTNATLTTPAAQPGTRWPWLLAWLTLATALWWLERRRR</sequence>
<keyword evidence="1" id="KW-0812">Transmembrane</keyword>
<name>A0AAU0BH38_9XANT</name>
<accession>A0AAU0BH38</accession>
<protein>
    <submittedName>
        <fullName evidence="2">Carboxypeptidase regulatory-like domain-containing protein</fullName>
    </submittedName>
</protein>
<keyword evidence="1" id="KW-0472">Membrane</keyword>
<evidence type="ECO:0000313" key="3">
    <source>
        <dbReference type="Proteomes" id="UP001302716"/>
    </source>
</evidence>
<evidence type="ECO:0000313" key="2">
    <source>
        <dbReference type="EMBL" id="WOB51286.1"/>
    </source>
</evidence>
<reference evidence="2 3" key="1">
    <citation type="submission" date="2022-08" db="EMBL/GenBank/DDBJ databases">
        <title>Whole genome sequencing-based tracing of a 2022 introduction and outbreak of Xanthomonas hortorum pv. pelargonii.</title>
        <authorList>
            <person name="Iruegas-Bocardo F."/>
            <person name="Weisberg A.K."/>
            <person name="Riutta E.R."/>
            <person name="Kilday K."/>
            <person name="Bonkowski J.C."/>
            <person name="Creswell T."/>
            <person name="Daughtrey M.L."/>
            <person name="Rane K."/>
            <person name="Grunwald N.J."/>
            <person name="Chang J.H."/>
            <person name="Putnam M.L."/>
        </authorList>
    </citation>
    <scope>NUCLEOTIDE SEQUENCE [LARGE SCALE GENOMIC DNA]</scope>
    <source>
        <strain evidence="2 3">22-323</strain>
    </source>
</reference>
<keyword evidence="1" id="KW-1133">Transmembrane helix</keyword>
<feature type="transmembrane region" description="Helical" evidence="1">
    <location>
        <begin position="6"/>
        <end position="25"/>
    </location>
</feature>
<proteinExistence type="predicted"/>
<feature type="transmembrane region" description="Helical" evidence="1">
    <location>
        <begin position="37"/>
        <end position="56"/>
    </location>
</feature>